<protein>
    <submittedName>
        <fullName evidence="1">Uncharacterized protein</fullName>
    </submittedName>
</protein>
<proteinExistence type="predicted"/>
<organism evidence="1 2">
    <name type="scientific">Pectobacterium atrosepticum (strain SCRI 1043 / ATCC BAA-672)</name>
    <name type="common">Erwinia carotovora subsp. atroseptica</name>
    <dbReference type="NCBI Taxonomy" id="218491"/>
    <lineage>
        <taxon>Bacteria</taxon>
        <taxon>Pseudomonadati</taxon>
        <taxon>Pseudomonadota</taxon>
        <taxon>Gammaproteobacteria</taxon>
        <taxon>Enterobacterales</taxon>
        <taxon>Pectobacteriaceae</taxon>
        <taxon>Pectobacterium</taxon>
    </lineage>
</organism>
<dbReference type="STRING" id="218491.ECA2310"/>
<name>Q6D4T0_PECAS</name>
<dbReference type="HOGENOM" id="CLU_198910_0_0_6"/>
<evidence type="ECO:0000313" key="1">
    <source>
        <dbReference type="EMBL" id="CAG75213.1"/>
    </source>
</evidence>
<dbReference type="Proteomes" id="UP000007966">
    <property type="component" value="Chromosome"/>
</dbReference>
<gene>
    <name evidence="1" type="ordered locus">ECA2310</name>
</gene>
<dbReference type="KEGG" id="eca:ECA2310"/>
<dbReference type="AlphaFoldDB" id="Q6D4T0"/>
<evidence type="ECO:0000313" key="2">
    <source>
        <dbReference type="Proteomes" id="UP000007966"/>
    </source>
</evidence>
<accession>Q6D4T0</accession>
<sequence length="68" mass="7451">MTTQHHHSAQIDPRTPEGRQALNLMTIKTSALVSKLGLPPKHDRADYYSKGALCLMAVSAGLSPKDFF</sequence>
<dbReference type="EMBL" id="BX950851">
    <property type="protein sequence ID" value="CAG75213.1"/>
    <property type="molecule type" value="Genomic_DNA"/>
</dbReference>
<keyword evidence="2" id="KW-1185">Reference proteome</keyword>
<reference evidence="1" key="1">
    <citation type="submission" date="2004-02" db="EMBL/GenBank/DDBJ databases">
        <title>The genome sequence of the enterobacterial phytopathogen Erwinia carotovora subsp. atroseptica SCRI1043 and functional genomic identification of novel virulence factors.</title>
        <authorList>
            <person name="Bell K.S."/>
            <person name="Sebaihia M."/>
            <person name="Pritchard L."/>
            <person name="Holden M."/>
            <person name="Hyman L.J."/>
            <person name="Holeva M.C."/>
            <person name="Thomson N.R."/>
            <person name="Bentley S.D."/>
            <person name="Churcher C."/>
            <person name="Mungall K."/>
            <person name="Atkin R."/>
            <person name="Bason N."/>
            <person name="Brooks K."/>
            <person name="Chillingworth T."/>
            <person name="Clark K."/>
            <person name="Doggett J."/>
            <person name="Fraser A."/>
            <person name="Hance Z."/>
            <person name="Hauser H."/>
            <person name="Jagels K."/>
            <person name="Moule S."/>
            <person name="Norbertczak H."/>
            <person name="Ormond D."/>
            <person name="Price C."/>
            <person name="Quail M.A."/>
            <person name="Sanders M."/>
            <person name="Walker D."/>
            <person name="Whitehead S."/>
            <person name="Salmond G.P.C."/>
            <person name="Birch P.R.J."/>
            <person name="Barrell B.G."/>
            <person name="Parkhill J."/>
            <person name="Toth I.K."/>
        </authorList>
    </citation>
    <scope>NUCLEOTIDE SEQUENCE</scope>
    <source>
        <strain evidence="1">SCRI1043</strain>
    </source>
</reference>